<evidence type="ECO:0000313" key="2">
    <source>
        <dbReference type="EMBL" id="RHL48200.1"/>
    </source>
</evidence>
<name>A0A415LI07_9FIRM</name>
<keyword evidence="1" id="KW-0472">Membrane</keyword>
<keyword evidence="1" id="KW-1133">Transmembrane helix</keyword>
<dbReference type="RefSeq" id="WP_005361445.1">
    <property type="nucleotide sequence ID" value="NZ_JBGLBX010000002.1"/>
</dbReference>
<gene>
    <name evidence="2" type="ORF">DW018_01940</name>
</gene>
<evidence type="ECO:0000256" key="1">
    <source>
        <dbReference type="SAM" id="Phobius"/>
    </source>
</evidence>
<dbReference type="EMBL" id="QROT01000001">
    <property type="protein sequence ID" value="RHL48200.1"/>
    <property type="molecule type" value="Genomic_DNA"/>
</dbReference>
<dbReference type="Proteomes" id="UP000283314">
    <property type="component" value="Unassembled WGS sequence"/>
</dbReference>
<keyword evidence="1" id="KW-0812">Transmembrane</keyword>
<sequence length="171" mass="18803">MVKNVQESKNMKCKAIYFSAAICFLAVLGMVLSFVLTGGRTEQPKFTPPPFEETAQSGMPDVADESWTQIYKDGMNFSTHVCGKVVLNGNSADVYLTNDEGNKVWLKLRILDEEDNILAETGLLKPNEYVKTVTFDKIPKSGANIKLKIMAYEPDTYYSAGAVTLNTTVGG</sequence>
<protein>
    <submittedName>
        <fullName evidence="2">Uncharacterized protein</fullName>
    </submittedName>
</protein>
<proteinExistence type="predicted"/>
<organism evidence="2 3">
    <name type="scientific">Eubacterium ventriosum</name>
    <dbReference type="NCBI Taxonomy" id="39496"/>
    <lineage>
        <taxon>Bacteria</taxon>
        <taxon>Bacillati</taxon>
        <taxon>Bacillota</taxon>
        <taxon>Clostridia</taxon>
        <taxon>Eubacteriales</taxon>
        <taxon>Eubacteriaceae</taxon>
        <taxon>Eubacterium</taxon>
    </lineage>
</organism>
<accession>A0A415LI07</accession>
<evidence type="ECO:0000313" key="3">
    <source>
        <dbReference type="Proteomes" id="UP000283314"/>
    </source>
</evidence>
<dbReference type="AlphaFoldDB" id="A0A415LI07"/>
<feature type="transmembrane region" description="Helical" evidence="1">
    <location>
        <begin position="15"/>
        <end position="36"/>
    </location>
</feature>
<comment type="caution">
    <text evidence="2">The sequence shown here is derived from an EMBL/GenBank/DDBJ whole genome shotgun (WGS) entry which is preliminary data.</text>
</comment>
<reference evidence="2 3" key="1">
    <citation type="submission" date="2018-08" db="EMBL/GenBank/DDBJ databases">
        <title>A genome reference for cultivated species of the human gut microbiota.</title>
        <authorList>
            <person name="Zou Y."/>
            <person name="Xue W."/>
            <person name="Luo G."/>
        </authorList>
    </citation>
    <scope>NUCLEOTIDE SEQUENCE [LARGE SCALE GENOMIC DNA]</scope>
    <source>
        <strain evidence="2 3">AF37-4</strain>
    </source>
</reference>